<proteinExistence type="predicted"/>
<feature type="region of interest" description="Disordered" evidence="1">
    <location>
        <begin position="1"/>
        <end position="127"/>
    </location>
</feature>
<sequence length="148" mass="16033">GAWVVRHVEAAGLEGREHAAHRLDGRRPPHHPAPAGGVAGRHAVPGRDADPHLRRRGRHGHEPRVPGPPLPPPGEGGRLLPGRGLPAGGRHRGRARRADPQGGPRPWHRHAAEVVRRSDRRGVPPALERAAGLAALRPRRARREGHRL</sequence>
<name>A0A6J4U7M3_9ACTN</name>
<feature type="compositionally biased region" description="Basic and acidic residues" evidence="1">
    <location>
        <begin position="110"/>
        <end position="122"/>
    </location>
</feature>
<feature type="non-terminal residue" evidence="2">
    <location>
        <position position="148"/>
    </location>
</feature>
<feature type="compositionally biased region" description="Pro residues" evidence="1">
    <location>
        <begin position="65"/>
        <end position="74"/>
    </location>
</feature>
<dbReference type="AlphaFoldDB" id="A0A6J4U7M3"/>
<protein>
    <submittedName>
        <fullName evidence="2">Uncharacterized protein</fullName>
    </submittedName>
</protein>
<evidence type="ECO:0000313" key="2">
    <source>
        <dbReference type="EMBL" id="CAA9543197.1"/>
    </source>
</evidence>
<dbReference type="EMBL" id="CADCWC010000306">
    <property type="protein sequence ID" value="CAA9543197.1"/>
    <property type="molecule type" value="Genomic_DNA"/>
</dbReference>
<reference evidence="2" key="1">
    <citation type="submission" date="2020-02" db="EMBL/GenBank/DDBJ databases">
        <authorList>
            <person name="Meier V. D."/>
        </authorList>
    </citation>
    <scope>NUCLEOTIDE SEQUENCE</scope>
    <source>
        <strain evidence="2">AVDCRST_MAG79</strain>
    </source>
</reference>
<gene>
    <name evidence="2" type="ORF">AVDCRST_MAG79-2048</name>
</gene>
<feature type="compositionally biased region" description="Low complexity" evidence="1">
    <location>
        <begin position="33"/>
        <end position="43"/>
    </location>
</feature>
<feature type="compositionally biased region" description="Basic and acidic residues" evidence="1">
    <location>
        <begin position="1"/>
        <end position="27"/>
    </location>
</feature>
<organism evidence="2">
    <name type="scientific">uncultured Thermoleophilia bacterium</name>
    <dbReference type="NCBI Taxonomy" id="1497501"/>
    <lineage>
        <taxon>Bacteria</taxon>
        <taxon>Bacillati</taxon>
        <taxon>Actinomycetota</taxon>
        <taxon>Thermoleophilia</taxon>
        <taxon>environmental samples</taxon>
    </lineage>
</organism>
<feature type="non-terminal residue" evidence="2">
    <location>
        <position position="1"/>
    </location>
</feature>
<accession>A0A6J4U7M3</accession>
<evidence type="ECO:0000256" key="1">
    <source>
        <dbReference type="SAM" id="MobiDB-lite"/>
    </source>
</evidence>